<dbReference type="GO" id="GO:0003677">
    <property type="term" value="F:DNA binding"/>
    <property type="evidence" value="ECO:0007669"/>
    <property type="project" value="InterPro"/>
</dbReference>
<reference evidence="2" key="2">
    <citation type="submission" date="2023-01" db="EMBL/GenBank/DDBJ databases">
        <title>Draft genome sequence of Portibacter lacus strain NBRC 108769.</title>
        <authorList>
            <person name="Sun Q."/>
            <person name="Mori K."/>
        </authorList>
    </citation>
    <scope>NUCLEOTIDE SEQUENCE</scope>
    <source>
        <strain evidence="2">NBRC 108769</strain>
    </source>
</reference>
<proteinExistence type="predicted"/>
<dbReference type="InterPro" id="IPR046947">
    <property type="entry name" value="LytR-like"/>
</dbReference>
<dbReference type="InterPro" id="IPR007492">
    <property type="entry name" value="LytTR_DNA-bd_dom"/>
</dbReference>
<organism evidence="2 3">
    <name type="scientific">Portibacter lacus</name>
    <dbReference type="NCBI Taxonomy" id="1099794"/>
    <lineage>
        <taxon>Bacteria</taxon>
        <taxon>Pseudomonadati</taxon>
        <taxon>Bacteroidota</taxon>
        <taxon>Saprospiria</taxon>
        <taxon>Saprospirales</taxon>
        <taxon>Haliscomenobacteraceae</taxon>
        <taxon>Portibacter</taxon>
    </lineage>
</organism>
<evidence type="ECO:0000313" key="2">
    <source>
        <dbReference type="EMBL" id="GLR15918.1"/>
    </source>
</evidence>
<dbReference type="EMBL" id="BSOH01000002">
    <property type="protein sequence ID" value="GLR15918.1"/>
    <property type="molecule type" value="Genomic_DNA"/>
</dbReference>
<feature type="domain" description="HTH LytTR-type" evidence="1">
    <location>
        <begin position="28"/>
        <end position="98"/>
    </location>
</feature>
<dbReference type="PROSITE" id="PS50930">
    <property type="entry name" value="HTH_LYTTR"/>
    <property type="match status" value="1"/>
</dbReference>
<dbReference type="Gene3D" id="2.40.50.1020">
    <property type="entry name" value="LytTr DNA-binding domain"/>
    <property type="match status" value="1"/>
</dbReference>
<dbReference type="GO" id="GO:0000156">
    <property type="term" value="F:phosphorelay response regulator activity"/>
    <property type="evidence" value="ECO:0007669"/>
    <property type="project" value="InterPro"/>
</dbReference>
<dbReference type="AlphaFoldDB" id="A0AA37SNK3"/>
<dbReference type="RefSeq" id="WP_235295480.1">
    <property type="nucleotide sequence ID" value="NZ_BSOH01000002.1"/>
</dbReference>
<evidence type="ECO:0000259" key="1">
    <source>
        <dbReference type="PROSITE" id="PS50930"/>
    </source>
</evidence>
<sequence>METKTQVRSFRKIIPIVALKKDFLTTKLAISLRNQIEIINLDHILYLKSDSNYTEIHLVGGKKIVSSITLKRYANKLSTDRFIRVHQSYLINKSSLSSYLISRNKVVLYNSQEIPVSNSKKEGLVNYLKTLMV</sequence>
<evidence type="ECO:0000313" key="3">
    <source>
        <dbReference type="Proteomes" id="UP001156666"/>
    </source>
</evidence>
<keyword evidence="3" id="KW-1185">Reference proteome</keyword>
<gene>
    <name evidence="2" type="ORF">GCM10007940_05330</name>
</gene>
<dbReference type="Pfam" id="PF04397">
    <property type="entry name" value="LytTR"/>
    <property type="match status" value="1"/>
</dbReference>
<accession>A0AA37SNK3</accession>
<dbReference type="PANTHER" id="PTHR37299">
    <property type="entry name" value="TRANSCRIPTIONAL REGULATOR-RELATED"/>
    <property type="match status" value="1"/>
</dbReference>
<protein>
    <recommendedName>
        <fullName evidence="1">HTH LytTR-type domain-containing protein</fullName>
    </recommendedName>
</protein>
<name>A0AA37SNK3_9BACT</name>
<dbReference type="Proteomes" id="UP001156666">
    <property type="component" value="Unassembled WGS sequence"/>
</dbReference>
<dbReference type="SMART" id="SM00850">
    <property type="entry name" value="LytTR"/>
    <property type="match status" value="1"/>
</dbReference>
<dbReference type="PANTHER" id="PTHR37299:SF1">
    <property type="entry name" value="STAGE 0 SPORULATION PROTEIN A HOMOLOG"/>
    <property type="match status" value="1"/>
</dbReference>
<reference evidence="2" key="1">
    <citation type="journal article" date="2014" name="Int. J. Syst. Evol. Microbiol.">
        <title>Complete genome sequence of Corynebacterium casei LMG S-19264T (=DSM 44701T), isolated from a smear-ripened cheese.</title>
        <authorList>
            <consortium name="US DOE Joint Genome Institute (JGI-PGF)"/>
            <person name="Walter F."/>
            <person name="Albersmeier A."/>
            <person name="Kalinowski J."/>
            <person name="Ruckert C."/>
        </authorList>
    </citation>
    <scope>NUCLEOTIDE SEQUENCE</scope>
    <source>
        <strain evidence="2">NBRC 108769</strain>
    </source>
</reference>
<comment type="caution">
    <text evidence="2">The sequence shown here is derived from an EMBL/GenBank/DDBJ whole genome shotgun (WGS) entry which is preliminary data.</text>
</comment>